<gene>
    <name evidence="1" type="ORF">J2W36_003008</name>
</gene>
<organism evidence="1 2">
    <name type="scientific">Variovorax ginsengisoli</name>
    <dbReference type="NCBI Taxonomy" id="363844"/>
    <lineage>
        <taxon>Bacteria</taxon>
        <taxon>Pseudomonadati</taxon>
        <taxon>Pseudomonadota</taxon>
        <taxon>Betaproteobacteria</taxon>
        <taxon>Burkholderiales</taxon>
        <taxon>Comamonadaceae</taxon>
        <taxon>Variovorax</taxon>
    </lineage>
</organism>
<protein>
    <submittedName>
        <fullName evidence="1">Uncharacterized protein</fullName>
    </submittedName>
</protein>
<name>A0ABT9SBK4_9BURK</name>
<proteinExistence type="predicted"/>
<reference evidence="1 2" key="1">
    <citation type="submission" date="2023-07" db="EMBL/GenBank/DDBJ databases">
        <title>Sorghum-associated microbial communities from plants grown in Nebraska, USA.</title>
        <authorList>
            <person name="Schachtman D."/>
        </authorList>
    </citation>
    <scope>NUCLEOTIDE SEQUENCE [LARGE SCALE GENOMIC DNA]</scope>
    <source>
        <strain evidence="1 2">DS1607</strain>
    </source>
</reference>
<comment type="caution">
    <text evidence="1">The sequence shown here is derived from an EMBL/GenBank/DDBJ whole genome shotgun (WGS) entry which is preliminary data.</text>
</comment>
<sequence>MPSVDATPIFGLIGPTQLPSSTVALLSNIDHGQSPRVG</sequence>
<accession>A0ABT9SBK4</accession>
<evidence type="ECO:0000313" key="2">
    <source>
        <dbReference type="Proteomes" id="UP001226867"/>
    </source>
</evidence>
<evidence type="ECO:0000313" key="1">
    <source>
        <dbReference type="EMBL" id="MDP9900742.1"/>
    </source>
</evidence>
<keyword evidence="2" id="KW-1185">Reference proteome</keyword>
<dbReference type="Proteomes" id="UP001226867">
    <property type="component" value="Unassembled WGS sequence"/>
</dbReference>
<dbReference type="EMBL" id="JAUSRO010000009">
    <property type="protein sequence ID" value="MDP9900742.1"/>
    <property type="molecule type" value="Genomic_DNA"/>
</dbReference>